<dbReference type="RefSeq" id="XP_029654954.1">
    <property type="nucleotide sequence ID" value="XM_029799094.1"/>
</dbReference>
<dbReference type="SUPFAM" id="SSF56219">
    <property type="entry name" value="DNase I-like"/>
    <property type="match status" value="1"/>
</dbReference>
<dbReference type="Proteomes" id="UP000515154">
    <property type="component" value="Unplaced"/>
</dbReference>
<name>A0A6P7TRV3_9MOLL</name>
<sequence>MSTPRISIHFLYFWHRAPVYPYVQITSAVDLPFLNPLCPWDRKLFTRSLIRVSIISDNVFLNVDSRIIGLRLPGGPLGHLYNFVTRTWAVSDRVAVMQMKFGDKPNSIISIINIYAPTGARVNSNPEELDEFYSTLMETYNSLSSYKILIADDWNARAGRARFGETCIGSHGRNRRNSCGESLIQFCSAFDLFISNTAFDHRARHKTTWTGARKDKNGNIYPIYNQIDYIICRRIMKNILSDARSYDGLETSSDHKLVVTRIVLKRLHGTVGVQRTGQMETIDTEKLVYDKSKRIEYSENLRREINKIDISQPANIIWTETVLAMKKTSLSILGPVHKRKYLHNNLEIESFSIEQKRLRLELSKTLTANRKKELKTQRGRILKKIKTIQKRQLRKEVEEQVAEIEKYKDGTRMFQPVRLINRGKRTNYITVHDKLERTVISEPGKTAIISEYFHEIFNQNSEVNEIRNIQDTRIISPINITETMDAIKKLNCKRSPGPDNIPAELLKFDQSSWPK</sequence>
<evidence type="ECO:0000313" key="1">
    <source>
        <dbReference type="Proteomes" id="UP000515154"/>
    </source>
</evidence>
<evidence type="ECO:0000313" key="2">
    <source>
        <dbReference type="RefSeq" id="XP_029654954.1"/>
    </source>
</evidence>
<dbReference type="InterPro" id="IPR036691">
    <property type="entry name" value="Endo/exonu/phosph_ase_sf"/>
</dbReference>
<dbReference type="KEGG" id="osn:115228525"/>
<reference evidence="2" key="1">
    <citation type="submission" date="2025-08" db="UniProtKB">
        <authorList>
            <consortium name="RefSeq"/>
        </authorList>
    </citation>
    <scope>IDENTIFICATION</scope>
</reference>
<organism evidence="1 2">
    <name type="scientific">Octopus sinensis</name>
    <name type="common">East Asian common octopus</name>
    <dbReference type="NCBI Taxonomy" id="2607531"/>
    <lineage>
        <taxon>Eukaryota</taxon>
        <taxon>Metazoa</taxon>
        <taxon>Spiralia</taxon>
        <taxon>Lophotrochozoa</taxon>
        <taxon>Mollusca</taxon>
        <taxon>Cephalopoda</taxon>
        <taxon>Coleoidea</taxon>
        <taxon>Octopodiformes</taxon>
        <taxon>Octopoda</taxon>
        <taxon>Incirrata</taxon>
        <taxon>Octopodidae</taxon>
        <taxon>Octopus</taxon>
    </lineage>
</organism>
<dbReference type="AlphaFoldDB" id="A0A6P7TRV3"/>
<keyword evidence="1" id="KW-1185">Reference proteome</keyword>
<protein>
    <submittedName>
        <fullName evidence="2">Uncharacterized protein LOC115228525</fullName>
    </submittedName>
</protein>
<gene>
    <name evidence="2" type="primary">LOC115228525</name>
</gene>
<dbReference type="Gene3D" id="3.60.10.10">
    <property type="entry name" value="Endonuclease/exonuclease/phosphatase"/>
    <property type="match status" value="1"/>
</dbReference>
<accession>A0A6P7TRV3</accession>
<proteinExistence type="predicted"/>